<accession>A0A821RUC7</accession>
<dbReference type="InterPro" id="IPR007110">
    <property type="entry name" value="Ig-like_dom"/>
</dbReference>
<feature type="chain" id="PRO_5032983495" description="Ig-like domain-containing protein" evidence="1">
    <location>
        <begin position="21"/>
        <end position="279"/>
    </location>
</feature>
<gene>
    <name evidence="3" type="ORF">PMACD_LOCUS6779</name>
</gene>
<protein>
    <recommendedName>
        <fullName evidence="2">Ig-like domain-containing protein</fullName>
    </recommendedName>
</protein>
<dbReference type="PANTHER" id="PTHR21261:SF15">
    <property type="entry name" value="BEATEN PATH IIIA, ISOFORM D-RELATED"/>
    <property type="match status" value="1"/>
</dbReference>
<organism evidence="3 4">
    <name type="scientific">Pieris macdunnoughi</name>
    <dbReference type="NCBI Taxonomy" id="345717"/>
    <lineage>
        <taxon>Eukaryota</taxon>
        <taxon>Metazoa</taxon>
        <taxon>Ecdysozoa</taxon>
        <taxon>Arthropoda</taxon>
        <taxon>Hexapoda</taxon>
        <taxon>Insecta</taxon>
        <taxon>Pterygota</taxon>
        <taxon>Neoptera</taxon>
        <taxon>Endopterygota</taxon>
        <taxon>Lepidoptera</taxon>
        <taxon>Glossata</taxon>
        <taxon>Ditrysia</taxon>
        <taxon>Papilionoidea</taxon>
        <taxon>Pieridae</taxon>
        <taxon>Pierinae</taxon>
        <taxon>Pieris</taxon>
    </lineage>
</organism>
<dbReference type="PANTHER" id="PTHR21261">
    <property type="entry name" value="BEAT PROTEIN"/>
    <property type="match status" value="1"/>
</dbReference>
<dbReference type="SMART" id="SM00409">
    <property type="entry name" value="IG"/>
    <property type="match status" value="1"/>
</dbReference>
<dbReference type="InterPro" id="IPR003599">
    <property type="entry name" value="Ig_sub"/>
</dbReference>
<evidence type="ECO:0000259" key="2">
    <source>
        <dbReference type="PROSITE" id="PS50835"/>
    </source>
</evidence>
<evidence type="ECO:0000313" key="4">
    <source>
        <dbReference type="Proteomes" id="UP000663880"/>
    </source>
</evidence>
<dbReference type="InterPro" id="IPR013783">
    <property type="entry name" value="Ig-like_fold"/>
</dbReference>
<sequence length="279" mass="30993">MWRFGLILLLVTASKQFSLSEFEVPDYMKAGGDVPLKCGYELKSNESDKGLFVKWWWSPMNGSSEERSLIYQRIVGHPPDALRHNIEIVQDDDILLRNVTVKDSGVYECEVSNIVDEVRQYEPLIVFSEGTGVQLEFSTVEDGPDTDDDEDVFVTCEALGVAPYPDLTFTVDGEAVNATDLVIASEDSYDIYSNVTLSSDLASGHEISCLLTFSTLNVSDVAFLVTQVYNEAGFTTESPTEMASTEAPENVENNSKGDICCSWLLVVLPLISSYFMYFI</sequence>
<keyword evidence="4" id="KW-1185">Reference proteome</keyword>
<evidence type="ECO:0000256" key="1">
    <source>
        <dbReference type="SAM" id="SignalP"/>
    </source>
</evidence>
<dbReference type="AlphaFoldDB" id="A0A821RUC7"/>
<reference evidence="3" key="1">
    <citation type="submission" date="2021-02" db="EMBL/GenBank/DDBJ databases">
        <authorList>
            <person name="Steward A R."/>
        </authorList>
    </citation>
    <scope>NUCLEOTIDE SEQUENCE</scope>
</reference>
<feature type="domain" description="Ig-like" evidence="2">
    <location>
        <begin position="31"/>
        <end position="126"/>
    </location>
</feature>
<dbReference type="InterPro" id="IPR013106">
    <property type="entry name" value="Ig_V-set"/>
</dbReference>
<comment type="caution">
    <text evidence="3">The sequence shown here is derived from an EMBL/GenBank/DDBJ whole genome shotgun (WGS) entry which is preliminary data.</text>
</comment>
<proteinExistence type="predicted"/>
<feature type="signal peptide" evidence="1">
    <location>
        <begin position="1"/>
        <end position="20"/>
    </location>
</feature>
<dbReference type="SUPFAM" id="SSF48726">
    <property type="entry name" value="Immunoglobulin"/>
    <property type="match status" value="2"/>
</dbReference>
<dbReference type="OrthoDB" id="7225082at2759"/>
<keyword evidence="1" id="KW-0732">Signal</keyword>
<dbReference type="Pfam" id="PF07686">
    <property type="entry name" value="V-set"/>
    <property type="match status" value="1"/>
</dbReference>
<name>A0A821RUC7_9NEOP</name>
<dbReference type="InterPro" id="IPR036179">
    <property type="entry name" value="Ig-like_dom_sf"/>
</dbReference>
<evidence type="ECO:0000313" key="3">
    <source>
        <dbReference type="EMBL" id="CAF4847765.1"/>
    </source>
</evidence>
<dbReference type="Proteomes" id="UP000663880">
    <property type="component" value="Unassembled WGS sequence"/>
</dbReference>
<dbReference type="Gene3D" id="2.60.40.10">
    <property type="entry name" value="Immunoglobulins"/>
    <property type="match status" value="2"/>
</dbReference>
<dbReference type="PROSITE" id="PS50835">
    <property type="entry name" value="IG_LIKE"/>
    <property type="match status" value="1"/>
</dbReference>
<dbReference type="EMBL" id="CAJOBZ010000015">
    <property type="protein sequence ID" value="CAF4847765.1"/>
    <property type="molecule type" value="Genomic_DNA"/>
</dbReference>